<dbReference type="PATRIC" id="fig|55802.8.peg.347"/>
<accession>A0A0S1X996</accession>
<evidence type="ECO:0000313" key="2">
    <source>
        <dbReference type="Proteomes" id="UP000066042"/>
    </source>
</evidence>
<proteinExistence type="predicted"/>
<dbReference type="Proteomes" id="UP000066042">
    <property type="component" value="Chromosome"/>
</dbReference>
<dbReference type="EMBL" id="CP013050">
    <property type="protein sequence ID" value="ALM74328.1"/>
    <property type="molecule type" value="Genomic_DNA"/>
</dbReference>
<evidence type="ECO:0008006" key="3">
    <source>
        <dbReference type="Google" id="ProtNLM"/>
    </source>
</evidence>
<dbReference type="PANTHER" id="PTHR42244:SF2">
    <property type="entry name" value="ANTITOXIN VAPB3-RELATED"/>
    <property type="match status" value="1"/>
</dbReference>
<dbReference type="PANTHER" id="PTHR42244">
    <property type="entry name" value="ANTITOXIN VAPB3-RELATED"/>
    <property type="match status" value="1"/>
</dbReference>
<dbReference type="AlphaFoldDB" id="A0A0S1X996"/>
<dbReference type="GeneID" id="26135644"/>
<organism evidence="1 2">
    <name type="scientific">Thermococcus barophilus</name>
    <dbReference type="NCBI Taxonomy" id="55802"/>
    <lineage>
        <taxon>Archaea</taxon>
        <taxon>Methanobacteriati</taxon>
        <taxon>Methanobacteriota</taxon>
        <taxon>Thermococci</taxon>
        <taxon>Thermococcales</taxon>
        <taxon>Thermococcaceae</taxon>
        <taxon>Thermococcus</taxon>
    </lineage>
</organism>
<gene>
    <name evidence="1" type="ORF">TBCH5v1_0352</name>
</gene>
<protein>
    <recommendedName>
        <fullName evidence="3">CopG family transcriptional regulator</fullName>
    </recommendedName>
</protein>
<dbReference type="RefSeq" id="WP_056933251.1">
    <property type="nucleotide sequence ID" value="NZ_CP013050.1"/>
</dbReference>
<dbReference type="InterPro" id="IPR039709">
    <property type="entry name" value="VapB3-like"/>
</dbReference>
<evidence type="ECO:0000313" key="1">
    <source>
        <dbReference type="EMBL" id="ALM74328.1"/>
    </source>
</evidence>
<sequence>MKEVNINWSEEIRRFIEMKIREQEKRKLLDEIDAFLEKEVPLMKKGQAVKLVRDARDSN</sequence>
<dbReference type="STRING" id="55802.TBCH5v1_0352"/>
<name>A0A0S1X996_THEBA</name>
<reference evidence="1 2" key="1">
    <citation type="journal article" date="2016" name="Genome Announc.">
        <title>Complete genome sequence of the hyperthermophilic and piezophilic archaeon Thermococcus barophilus Ch5, capable of growth at the expense of hydrogenogenesis from carbon monoxide and formate.</title>
        <authorList>
            <person name="Oger P."/>
            <person name="Sokolova T.G."/>
            <person name="Kozhevnikova D.A."/>
            <person name="Taranov E.A."/>
            <person name="Vannier P."/>
            <person name="Lee H.S."/>
            <person name="Kwon K.K."/>
            <person name="Kang S.G."/>
            <person name="Lee J.H."/>
            <person name="Bonch-Osmolovskaya E.A."/>
            <person name="Lebedinsky A.V."/>
        </authorList>
    </citation>
    <scope>NUCLEOTIDE SEQUENCE [LARGE SCALE GENOMIC DNA]</scope>
    <source>
        <strain evidence="2">Ch5</strain>
    </source>
</reference>